<evidence type="ECO:0000256" key="2">
    <source>
        <dbReference type="SAM" id="Phobius"/>
    </source>
</evidence>
<dbReference type="EMBL" id="ML120549">
    <property type="protein sequence ID" value="RPA89939.1"/>
    <property type="molecule type" value="Genomic_DNA"/>
</dbReference>
<evidence type="ECO:0000256" key="1">
    <source>
        <dbReference type="SAM" id="MobiDB-lite"/>
    </source>
</evidence>
<accession>A0A3N4IVE7</accession>
<keyword evidence="2" id="KW-0812">Transmembrane</keyword>
<feature type="compositionally biased region" description="Basic and acidic residues" evidence="1">
    <location>
        <begin position="18"/>
        <end position="52"/>
    </location>
</feature>
<feature type="transmembrane region" description="Helical" evidence="2">
    <location>
        <begin position="81"/>
        <end position="104"/>
    </location>
</feature>
<keyword evidence="4" id="KW-1185">Reference proteome</keyword>
<dbReference type="AlphaFoldDB" id="A0A3N4IVE7"/>
<name>A0A3N4IVE7_9PEZI</name>
<keyword evidence="2" id="KW-0472">Membrane</keyword>
<reference evidence="3 4" key="1">
    <citation type="journal article" date="2018" name="Nat. Ecol. Evol.">
        <title>Pezizomycetes genomes reveal the molecular basis of ectomycorrhizal truffle lifestyle.</title>
        <authorList>
            <person name="Murat C."/>
            <person name="Payen T."/>
            <person name="Noel B."/>
            <person name="Kuo A."/>
            <person name="Morin E."/>
            <person name="Chen J."/>
            <person name="Kohler A."/>
            <person name="Krizsan K."/>
            <person name="Balestrini R."/>
            <person name="Da Silva C."/>
            <person name="Montanini B."/>
            <person name="Hainaut M."/>
            <person name="Levati E."/>
            <person name="Barry K.W."/>
            <person name="Belfiori B."/>
            <person name="Cichocki N."/>
            <person name="Clum A."/>
            <person name="Dockter R.B."/>
            <person name="Fauchery L."/>
            <person name="Guy J."/>
            <person name="Iotti M."/>
            <person name="Le Tacon F."/>
            <person name="Lindquist E.A."/>
            <person name="Lipzen A."/>
            <person name="Malagnac F."/>
            <person name="Mello A."/>
            <person name="Molinier V."/>
            <person name="Miyauchi S."/>
            <person name="Poulain J."/>
            <person name="Riccioni C."/>
            <person name="Rubini A."/>
            <person name="Sitrit Y."/>
            <person name="Splivallo R."/>
            <person name="Traeger S."/>
            <person name="Wang M."/>
            <person name="Zifcakova L."/>
            <person name="Wipf D."/>
            <person name="Zambonelli A."/>
            <person name="Paolocci F."/>
            <person name="Nowrousian M."/>
            <person name="Ottonello S."/>
            <person name="Baldrian P."/>
            <person name="Spatafora J.W."/>
            <person name="Henrissat B."/>
            <person name="Nagy L.G."/>
            <person name="Aury J.M."/>
            <person name="Wincker P."/>
            <person name="Grigoriev I.V."/>
            <person name="Bonfante P."/>
            <person name="Martin F.M."/>
        </authorList>
    </citation>
    <scope>NUCLEOTIDE SEQUENCE [LARGE SCALE GENOMIC DNA]</scope>
    <source>
        <strain evidence="3 4">120613-1</strain>
    </source>
</reference>
<evidence type="ECO:0000313" key="4">
    <source>
        <dbReference type="Proteomes" id="UP000276215"/>
    </source>
</evidence>
<feature type="region of interest" description="Disordered" evidence="1">
    <location>
        <begin position="18"/>
        <end position="59"/>
    </location>
</feature>
<proteinExistence type="predicted"/>
<protein>
    <submittedName>
        <fullName evidence="3">Uncharacterized protein</fullName>
    </submittedName>
</protein>
<gene>
    <name evidence="3" type="ORF">L873DRAFT_515260</name>
</gene>
<evidence type="ECO:0000313" key="3">
    <source>
        <dbReference type="EMBL" id="RPA89939.1"/>
    </source>
</evidence>
<sequence length="111" mass="13247">MIRAFALATIYKRALESYQRERERDKRESRRASPTVAERRPDEASRPLEKYRKNSNRRRSRIENCNGTATAEDLGSFGCFFFFYFILFYFIFFSFFLSFIFLSLSATEISD</sequence>
<keyword evidence="2" id="KW-1133">Transmembrane helix</keyword>
<dbReference type="Proteomes" id="UP000276215">
    <property type="component" value="Unassembled WGS sequence"/>
</dbReference>
<organism evidence="3 4">
    <name type="scientific">Choiromyces venosus 120613-1</name>
    <dbReference type="NCBI Taxonomy" id="1336337"/>
    <lineage>
        <taxon>Eukaryota</taxon>
        <taxon>Fungi</taxon>
        <taxon>Dikarya</taxon>
        <taxon>Ascomycota</taxon>
        <taxon>Pezizomycotina</taxon>
        <taxon>Pezizomycetes</taxon>
        <taxon>Pezizales</taxon>
        <taxon>Tuberaceae</taxon>
        <taxon>Choiromyces</taxon>
    </lineage>
</organism>